<feature type="domain" description="COMM" evidence="2">
    <location>
        <begin position="126"/>
        <end position="196"/>
    </location>
</feature>
<dbReference type="AlphaFoldDB" id="A0A9N9MWW6"/>
<dbReference type="PANTHER" id="PTHR12333:SF0">
    <property type="entry name" value="COMM DOMAIN-CONTAINING PROTEIN 10"/>
    <property type="match status" value="1"/>
</dbReference>
<sequence length="198" mass="22971">MSDNIQWITLNNRLQQGIKFINDLNNKKYQLLLTHIITSETNEYFTDIELRKLEETLKLTPNDLQLLLQSLGYIYKQSSKVILKPTELQKQLETHLGLEQEKAEIFVKEWTLEAKKDLGNFEDRTRLDKVSWELDLQVGSDIGCQLVIPSAKIQLDLAKVNGTNLKENAILEMGEDELQQLYNTLEVIQLRLDNISKN</sequence>
<dbReference type="Proteomes" id="UP001152799">
    <property type="component" value="Chromosome 9"/>
</dbReference>
<keyword evidence="1" id="KW-0175">Coiled coil</keyword>
<evidence type="ECO:0000313" key="3">
    <source>
        <dbReference type="EMBL" id="CAG9773131.1"/>
    </source>
</evidence>
<accession>A0A9N9MWW6</accession>
<dbReference type="PROSITE" id="PS51269">
    <property type="entry name" value="COMM"/>
    <property type="match status" value="1"/>
</dbReference>
<name>A0A9N9MWW6_9CUCU</name>
<organism evidence="3 4">
    <name type="scientific">Ceutorhynchus assimilis</name>
    <name type="common">cabbage seed weevil</name>
    <dbReference type="NCBI Taxonomy" id="467358"/>
    <lineage>
        <taxon>Eukaryota</taxon>
        <taxon>Metazoa</taxon>
        <taxon>Ecdysozoa</taxon>
        <taxon>Arthropoda</taxon>
        <taxon>Hexapoda</taxon>
        <taxon>Insecta</taxon>
        <taxon>Pterygota</taxon>
        <taxon>Neoptera</taxon>
        <taxon>Endopterygota</taxon>
        <taxon>Coleoptera</taxon>
        <taxon>Polyphaga</taxon>
        <taxon>Cucujiformia</taxon>
        <taxon>Curculionidae</taxon>
        <taxon>Ceutorhynchinae</taxon>
        <taxon>Ceutorhynchus</taxon>
    </lineage>
</organism>
<dbReference type="InterPro" id="IPR037361">
    <property type="entry name" value="COMMD10"/>
</dbReference>
<dbReference type="PANTHER" id="PTHR12333">
    <property type="entry name" value="COMM DOMAIN CONTAINING PROTEIN 10"/>
    <property type="match status" value="1"/>
</dbReference>
<dbReference type="OrthoDB" id="77522at2759"/>
<reference evidence="3" key="1">
    <citation type="submission" date="2022-01" db="EMBL/GenBank/DDBJ databases">
        <authorList>
            <person name="King R."/>
        </authorList>
    </citation>
    <scope>NUCLEOTIDE SEQUENCE</scope>
</reference>
<keyword evidence="4" id="KW-1185">Reference proteome</keyword>
<dbReference type="Pfam" id="PF21672">
    <property type="entry name" value="COMM_HN"/>
    <property type="match status" value="1"/>
</dbReference>
<evidence type="ECO:0000256" key="1">
    <source>
        <dbReference type="SAM" id="Coils"/>
    </source>
</evidence>
<gene>
    <name evidence="3" type="ORF">CEUTPL_LOCUS13532</name>
</gene>
<proteinExistence type="predicted"/>
<feature type="coiled-coil region" evidence="1">
    <location>
        <begin position="171"/>
        <end position="198"/>
    </location>
</feature>
<evidence type="ECO:0000259" key="2">
    <source>
        <dbReference type="PROSITE" id="PS51269"/>
    </source>
</evidence>
<evidence type="ECO:0000313" key="4">
    <source>
        <dbReference type="Proteomes" id="UP001152799"/>
    </source>
</evidence>
<dbReference type="InterPro" id="IPR017920">
    <property type="entry name" value="COMM"/>
</dbReference>
<dbReference type="Pfam" id="PF07258">
    <property type="entry name" value="COMM_domain"/>
    <property type="match status" value="1"/>
</dbReference>
<protein>
    <recommendedName>
        <fullName evidence="2">COMM domain-containing protein</fullName>
    </recommendedName>
</protein>
<dbReference type="EMBL" id="OU892285">
    <property type="protein sequence ID" value="CAG9773131.1"/>
    <property type="molecule type" value="Genomic_DNA"/>
</dbReference>